<reference evidence="1 2" key="1">
    <citation type="journal article" date="2019" name="Nat. Ecol. Evol.">
        <title>Megaphylogeny resolves global patterns of mushroom evolution.</title>
        <authorList>
            <person name="Varga T."/>
            <person name="Krizsan K."/>
            <person name="Foldi C."/>
            <person name="Dima B."/>
            <person name="Sanchez-Garcia M."/>
            <person name="Sanchez-Ramirez S."/>
            <person name="Szollosi G.J."/>
            <person name="Szarkandi J.G."/>
            <person name="Papp V."/>
            <person name="Albert L."/>
            <person name="Andreopoulos W."/>
            <person name="Angelini C."/>
            <person name="Antonin V."/>
            <person name="Barry K.W."/>
            <person name="Bougher N.L."/>
            <person name="Buchanan P."/>
            <person name="Buyck B."/>
            <person name="Bense V."/>
            <person name="Catcheside P."/>
            <person name="Chovatia M."/>
            <person name="Cooper J."/>
            <person name="Damon W."/>
            <person name="Desjardin D."/>
            <person name="Finy P."/>
            <person name="Geml J."/>
            <person name="Haridas S."/>
            <person name="Hughes K."/>
            <person name="Justo A."/>
            <person name="Karasinski D."/>
            <person name="Kautmanova I."/>
            <person name="Kiss B."/>
            <person name="Kocsube S."/>
            <person name="Kotiranta H."/>
            <person name="LaButti K.M."/>
            <person name="Lechner B.E."/>
            <person name="Liimatainen K."/>
            <person name="Lipzen A."/>
            <person name="Lukacs Z."/>
            <person name="Mihaltcheva S."/>
            <person name="Morgado L.N."/>
            <person name="Niskanen T."/>
            <person name="Noordeloos M.E."/>
            <person name="Ohm R.A."/>
            <person name="Ortiz-Santana B."/>
            <person name="Ovrebo C."/>
            <person name="Racz N."/>
            <person name="Riley R."/>
            <person name="Savchenko A."/>
            <person name="Shiryaev A."/>
            <person name="Soop K."/>
            <person name="Spirin V."/>
            <person name="Szebenyi C."/>
            <person name="Tomsovsky M."/>
            <person name="Tulloss R.E."/>
            <person name="Uehling J."/>
            <person name="Grigoriev I.V."/>
            <person name="Vagvolgyi C."/>
            <person name="Papp T."/>
            <person name="Martin F.M."/>
            <person name="Miettinen O."/>
            <person name="Hibbett D.S."/>
            <person name="Nagy L.G."/>
        </authorList>
    </citation>
    <scope>NUCLEOTIDE SEQUENCE [LARGE SCALE GENOMIC DNA]</scope>
    <source>
        <strain evidence="1 2">CBS 962.96</strain>
    </source>
</reference>
<name>A0A4S8LYT6_DENBC</name>
<evidence type="ECO:0000313" key="1">
    <source>
        <dbReference type="EMBL" id="THU94909.1"/>
    </source>
</evidence>
<proteinExistence type="predicted"/>
<sequence>MCVTTISYFLCGRRLAPQTTPCAHWRAKGPQQRAQPCPFSTTNYVNSNQWCGGHCSQRTGTIQNPS</sequence>
<dbReference type="Proteomes" id="UP000297245">
    <property type="component" value="Unassembled WGS sequence"/>
</dbReference>
<feature type="non-terminal residue" evidence="1">
    <location>
        <position position="66"/>
    </location>
</feature>
<gene>
    <name evidence="1" type="ORF">K435DRAFT_779228</name>
</gene>
<accession>A0A4S8LYT6</accession>
<keyword evidence="2" id="KW-1185">Reference proteome</keyword>
<evidence type="ECO:0000313" key="2">
    <source>
        <dbReference type="Proteomes" id="UP000297245"/>
    </source>
</evidence>
<organism evidence="1 2">
    <name type="scientific">Dendrothele bispora (strain CBS 962.96)</name>
    <dbReference type="NCBI Taxonomy" id="1314807"/>
    <lineage>
        <taxon>Eukaryota</taxon>
        <taxon>Fungi</taxon>
        <taxon>Dikarya</taxon>
        <taxon>Basidiomycota</taxon>
        <taxon>Agaricomycotina</taxon>
        <taxon>Agaricomycetes</taxon>
        <taxon>Agaricomycetidae</taxon>
        <taxon>Agaricales</taxon>
        <taxon>Agaricales incertae sedis</taxon>
        <taxon>Dendrothele</taxon>
    </lineage>
</organism>
<dbReference type="AlphaFoldDB" id="A0A4S8LYT6"/>
<protein>
    <submittedName>
        <fullName evidence="1">Uncharacterized protein</fullName>
    </submittedName>
</protein>
<dbReference type="EMBL" id="ML179213">
    <property type="protein sequence ID" value="THU94909.1"/>
    <property type="molecule type" value="Genomic_DNA"/>
</dbReference>